<name>A0A939BXV9_9ACTN</name>
<sequence length="444" mass="45516">MSMHSSPTTPGGGGSHVADPQTPARQTATGSGSGDFSGDNRSQNTAREVFVDYVNRLRGGDMGSLPALLGLAVLFVVFGLAHDRFLTTYNLTNLVIQAGSICVLAMGLVFVLLLGEIDLSAGVAGGASATITALVIIDHGWAWWAAVLAGIAVGAVIGLSIGMLVAILGIPSFVVTLAFFLALQAVPLRLIGSGGSLRFNQEVLRGLSVKNVPVTAGWVAAGVLVVGYAALLLLRYRSRVAKGLGHRPLSLVGLQIVAFTAIVLGLTTLLSQNRAVNPDVFNISGIPWVAPVVIALLLFWTFVLQRTRFGRHLYAVGGNAEAARRAGINVTRIKVAAFVICSGMAAVSGILAASYTGKVSPGSGGGNELLYAVGAAVIGGTSLFGGRGRAVDAVIGGLVIATIPNGLGLLDQASYINFIVTGTVLLLAASVDAISRRRRSAAGV</sequence>
<dbReference type="GO" id="GO:0005886">
    <property type="term" value="C:plasma membrane"/>
    <property type="evidence" value="ECO:0007669"/>
    <property type="project" value="UniProtKB-SubCell"/>
</dbReference>
<organism evidence="13 14">
    <name type="scientific">Nocardioides faecalis</name>
    <dbReference type="NCBI Taxonomy" id="2803858"/>
    <lineage>
        <taxon>Bacteria</taxon>
        <taxon>Bacillati</taxon>
        <taxon>Actinomycetota</taxon>
        <taxon>Actinomycetes</taxon>
        <taxon>Propionibacteriales</taxon>
        <taxon>Nocardioidaceae</taxon>
        <taxon>Nocardioides</taxon>
    </lineage>
</organism>
<feature type="transmembrane region" description="Helical" evidence="12">
    <location>
        <begin position="335"/>
        <end position="357"/>
    </location>
</feature>
<evidence type="ECO:0000256" key="4">
    <source>
        <dbReference type="ARBA" id="ARBA00022519"/>
    </source>
</evidence>
<evidence type="ECO:0000256" key="12">
    <source>
        <dbReference type="SAM" id="Phobius"/>
    </source>
</evidence>
<keyword evidence="7 12" id="KW-1133">Transmembrane helix</keyword>
<evidence type="ECO:0000256" key="3">
    <source>
        <dbReference type="ARBA" id="ARBA00022475"/>
    </source>
</evidence>
<evidence type="ECO:0000256" key="6">
    <source>
        <dbReference type="ARBA" id="ARBA00022692"/>
    </source>
</evidence>
<keyword evidence="3" id="KW-1003">Cell membrane</keyword>
<evidence type="ECO:0000313" key="14">
    <source>
        <dbReference type="Proteomes" id="UP000663791"/>
    </source>
</evidence>
<comment type="subcellular location">
    <subcellularLocation>
        <location evidence="1">Cell membrane</location>
        <topology evidence="1">Multi-pass membrane protein</topology>
    </subcellularLocation>
</comment>
<dbReference type="Proteomes" id="UP000663791">
    <property type="component" value="Unassembled WGS sequence"/>
</dbReference>
<evidence type="ECO:0000256" key="2">
    <source>
        <dbReference type="ARBA" id="ARBA00022448"/>
    </source>
</evidence>
<keyword evidence="2" id="KW-0813">Transport</keyword>
<dbReference type="GO" id="GO:0022857">
    <property type="term" value="F:transmembrane transporter activity"/>
    <property type="evidence" value="ECO:0007669"/>
    <property type="project" value="InterPro"/>
</dbReference>
<dbReference type="AlphaFoldDB" id="A0A939BXV9"/>
<feature type="transmembrane region" description="Helical" evidence="12">
    <location>
        <begin position="286"/>
        <end position="304"/>
    </location>
</feature>
<gene>
    <name evidence="13" type="ORF">JK386_07290</name>
</gene>
<keyword evidence="14" id="KW-1185">Reference proteome</keyword>
<comment type="caution">
    <text evidence="13">The sequence shown here is derived from an EMBL/GenBank/DDBJ whole genome shotgun (WGS) entry which is preliminary data.</text>
</comment>
<dbReference type="Pfam" id="PF02653">
    <property type="entry name" value="BPD_transp_2"/>
    <property type="match status" value="1"/>
</dbReference>
<keyword evidence="8 12" id="KW-0472">Membrane</keyword>
<feature type="transmembrane region" description="Helical" evidence="12">
    <location>
        <begin position="212"/>
        <end position="236"/>
    </location>
</feature>
<dbReference type="PANTHER" id="PTHR32196">
    <property type="entry name" value="ABC TRANSPORTER PERMEASE PROTEIN YPHD-RELATED-RELATED"/>
    <property type="match status" value="1"/>
</dbReference>
<dbReference type="RefSeq" id="WP_205291008.1">
    <property type="nucleotide sequence ID" value="NZ_CP074406.1"/>
</dbReference>
<comment type="function">
    <text evidence="9">Part of the binding-protein-dependent transport system for D-xylose. Probably responsible for the translocation of the substrate across the membrane.</text>
</comment>
<dbReference type="EMBL" id="JAERTX010000005">
    <property type="protein sequence ID" value="MBM9459703.1"/>
    <property type="molecule type" value="Genomic_DNA"/>
</dbReference>
<keyword evidence="5" id="KW-0762">Sugar transport</keyword>
<evidence type="ECO:0000256" key="5">
    <source>
        <dbReference type="ARBA" id="ARBA00022597"/>
    </source>
</evidence>
<evidence type="ECO:0000313" key="13">
    <source>
        <dbReference type="EMBL" id="MBM9459703.1"/>
    </source>
</evidence>
<feature type="transmembrane region" description="Helical" evidence="12">
    <location>
        <begin position="416"/>
        <end position="434"/>
    </location>
</feature>
<proteinExistence type="predicted"/>
<evidence type="ECO:0000256" key="8">
    <source>
        <dbReference type="ARBA" id="ARBA00023136"/>
    </source>
</evidence>
<accession>A0A939BXV9</accession>
<dbReference type="CDD" id="cd06579">
    <property type="entry name" value="TM_PBP1_transp_AraH_like"/>
    <property type="match status" value="1"/>
</dbReference>
<feature type="transmembrane region" description="Helical" evidence="12">
    <location>
        <begin position="248"/>
        <end position="266"/>
    </location>
</feature>
<evidence type="ECO:0000256" key="11">
    <source>
        <dbReference type="SAM" id="MobiDB-lite"/>
    </source>
</evidence>
<feature type="transmembrane region" description="Helical" evidence="12">
    <location>
        <begin position="393"/>
        <end position="410"/>
    </location>
</feature>
<dbReference type="PANTHER" id="PTHR32196:SF32">
    <property type="entry name" value="XYLOSE TRANSPORT SYSTEM PERMEASE PROTEIN XYLH"/>
    <property type="match status" value="1"/>
</dbReference>
<evidence type="ECO:0000256" key="9">
    <source>
        <dbReference type="ARBA" id="ARBA00035611"/>
    </source>
</evidence>
<feature type="transmembrane region" description="Helical" evidence="12">
    <location>
        <begin position="369"/>
        <end position="386"/>
    </location>
</feature>
<feature type="transmembrane region" description="Helical" evidence="12">
    <location>
        <begin position="173"/>
        <end position="192"/>
    </location>
</feature>
<reference evidence="13" key="1">
    <citation type="submission" date="2021-01" db="EMBL/GenBank/DDBJ databases">
        <title>Novel species in genus Nocardioides.</title>
        <authorList>
            <person name="Zhang G."/>
        </authorList>
    </citation>
    <scope>NUCLEOTIDE SEQUENCE</scope>
    <source>
        <strain evidence="13">Zg-536</strain>
    </source>
</reference>
<keyword evidence="4" id="KW-0997">Cell inner membrane</keyword>
<evidence type="ECO:0000256" key="10">
    <source>
        <dbReference type="ARBA" id="ARBA00035686"/>
    </source>
</evidence>
<evidence type="ECO:0000256" key="7">
    <source>
        <dbReference type="ARBA" id="ARBA00022989"/>
    </source>
</evidence>
<dbReference type="InterPro" id="IPR001851">
    <property type="entry name" value="ABC_transp_permease"/>
</dbReference>
<feature type="transmembrane region" description="Helical" evidence="12">
    <location>
        <begin position="143"/>
        <end position="166"/>
    </location>
</feature>
<feature type="transmembrane region" description="Helical" evidence="12">
    <location>
        <begin position="65"/>
        <end position="82"/>
    </location>
</feature>
<evidence type="ECO:0000256" key="1">
    <source>
        <dbReference type="ARBA" id="ARBA00004651"/>
    </source>
</evidence>
<feature type="region of interest" description="Disordered" evidence="11">
    <location>
        <begin position="1"/>
        <end position="42"/>
    </location>
</feature>
<feature type="transmembrane region" description="Helical" evidence="12">
    <location>
        <begin position="94"/>
        <end position="114"/>
    </location>
</feature>
<keyword evidence="6 12" id="KW-0812">Transmembrane</keyword>
<protein>
    <recommendedName>
        <fullName evidence="10">Xylose transport system permease protein XylH</fullName>
    </recommendedName>
</protein>